<evidence type="ECO:0000313" key="1">
    <source>
        <dbReference type="EMBL" id="CAK8995348.1"/>
    </source>
</evidence>
<protein>
    <submittedName>
        <fullName evidence="1">Uncharacterized protein</fullName>
    </submittedName>
</protein>
<comment type="caution">
    <text evidence="1">The sequence shown here is derived from an EMBL/GenBank/DDBJ whole genome shotgun (WGS) entry which is preliminary data.</text>
</comment>
<evidence type="ECO:0000313" key="2">
    <source>
        <dbReference type="Proteomes" id="UP001642484"/>
    </source>
</evidence>
<dbReference type="Proteomes" id="UP001642484">
    <property type="component" value="Unassembled WGS sequence"/>
</dbReference>
<gene>
    <name evidence="1" type="ORF">CCMP2556_LOCUS3995</name>
</gene>
<proteinExistence type="predicted"/>
<keyword evidence="2" id="KW-1185">Reference proteome</keyword>
<sequence length="139" mass="15688">MDTSAMPSLNEMAAALRPMDEQPRMFLMLDRLLEGEKFVVEALRGTKLMDIGLLHDAFHHEQLQDETLQLGGNQVLRAAMFIMPEVKAYFLEEEHMSCDASIGRRVEAMLWYCHLSPDSDVKPWRRPAGVSAGIQAADV</sequence>
<dbReference type="EMBL" id="CAXAMN010001603">
    <property type="protein sequence ID" value="CAK8995348.1"/>
    <property type="molecule type" value="Genomic_DNA"/>
</dbReference>
<accession>A0ABP0HZJ7</accession>
<name>A0ABP0HZJ7_9DINO</name>
<reference evidence="1 2" key="1">
    <citation type="submission" date="2024-02" db="EMBL/GenBank/DDBJ databases">
        <authorList>
            <person name="Chen Y."/>
            <person name="Shah S."/>
            <person name="Dougan E. K."/>
            <person name="Thang M."/>
            <person name="Chan C."/>
        </authorList>
    </citation>
    <scope>NUCLEOTIDE SEQUENCE [LARGE SCALE GENOMIC DNA]</scope>
</reference>
<organism evidence="1 2">
    <name type="scientific">Durusdinium trenchii</name>
    <dbReference type="NCBI Taxonomy" id="1381693"/>
    <lineage>
        <taxon>Eukaryota</taxon>
        <taxon>Sar</taxon>
        <taxon>Alveolata</taxon>
        <taxon>Dinophyceae</taxon>
        <taxon>Suessiales</taxon>
        <taxon>Symbiodiniaceae</taxon>
        <taxon>Durusdinium</taxon>
    </lineage>
</organism>